<dbReference type="GO" id="GO:0008146">
    <property type="term" value="F:sulfotransferase activity"/>
    <property type="evidence" value="ECO:0007669"/>
    <property type="project" value="InterPro"/>
</dbReference>
<dbReference type="Gene3D" id="3.40.50.300">
    <property type="entry name" value="P-loop containing nucleotide triphosphate hydrolases"/>
    <property type="match status" value="1"/>
</dbReference>
<name>F8E8J7_FLESM</name>
<dbReference type="SUPFAM" id="SSF52540">
    <property type="entry name" value="P-loop containing nucleoside triphosphate hydrolases"/>
    <property type="match status" value="1"/>
</dbReference>
<keyword evidence="3" id="KW-1185">Reference proteome</keyword>
<protein>
    <submittedName>
        <fullName evidence="2">Sulfotransferase</fullName>
    </submittedName>
</protein>
<dbReference type="AlphaFoldDB" id="F8E8J7"/>
<evidence type="ECO:0000313" key="3">
    <source>
        <dbReference type="Proteomes" id="UP000006621"/>
    </source>
</evidence>
<proteinExistence type="predicted"/>
<dbReference type="KEGG" id="fsi:Flexsi_0358"/>
<dbReference type="Pfam" id="PF00685">
    <property type="entry name" value="Sulfotransfer_1"/>
    <property type="match status" value="1"/>
</dbReference>
<organism evidence="2 3">
    <name type="scientific">Flexistipes sinusarabici (strain ATCC 49648 / DSM 4947 / MAS 10)</name>
    <dbReference type="NCBI Taxonomy" id="717231"/>
    <lineage>
        <taxon>Bacteria</taxon>
        <taxon>Pseudomonadati</taxon>
        <taxon>Deferribacterota</taxon>
        <taxon>Deferribacteres</taxon>
        <taxon>Deferribacterales</taxon>
        <taxon>Flexistipitaceae</taxon>
        <taxon>Flexistipes</taxon>
    </lineage>
</organism>
<dbReference type="OrthoDB" id="9075305at2"/>
<accession>F8E8J7</accession>
<reference evidence="3" key="2">
    <citation type="submission" date="2011-06" db="EMBL/GenBank/DDBJ databases">
        <title>The complete genome of Flexistipes sinusarabici DSM 4947.</title>
        <authorList>
            <person name="Lucas S."/>
            <person name="Han J."/>
            <person name="Lapidus A."/>
            <person name="Bruce D."/>
            <person name="Goodwin L."/>
            <person name="Pitluck S."/>
            <person name="Peters L."/>
            <person name="Kyrpides N."/>
            <person name="Mavromatis K."/>
            <person name="Ivanova N."/>
            <person name="Mikhailova N."/>
            <person name="Chertkov O."/>
            <person name="Detter J.C."/>
            <person name="Tapia R."/>
            <person name="Han C."/>
            <person name="Land M."/>
            <person name="Hauser L."/>
            <person name="Markowitz V."/>
            <person name="Cheng J.-F."/>
            <person name="Hugenholtz P."/>
            <person name="Woyke T."/>
            <person name="Wu D."/>
            <person name="Spring S."/>
            <person name="Schroeder M."/>
            <person name="Brambilla E."/>
            <person name="Klenk H.-P."/>
            <person name="Eisen J.A."/>
        </authorList>
    </citation>
    <scope>NUCLEOTIDE SEQUENCE [LARGE SCALE GENOMIC DNA]</scope>
    <source>
        <strain evidence="3">DSM 4947 / MAS 10</strain>
    </source>
</reference>
<dbReference type="InterPro" id="IPR027417">
    <property type="entry name" value="P-loop_NTPase"/>
</dbReference>
<dbReference type="RefSeq" id="WP_013885557.1">
    <property type="nucleotide sequence ID" value="NC_015672.1"/>
</dbReference>
<evidence type="ECO:0000313" key="2">
    <source>
        <dbReference type="EMBL" id="AEI14046.1"/>
    </source>
</evidence>
<feature type="domain" description="Sulfotransferase" evidence="1">
    <location>
        <begin position="4"/>
        <end position="201"/>
    </location>
</feature>
<dbReference type="eggNOG" id="ENOG5032DG8">
    <property type="taxonomic scope" value="Bacteria"/>
</dbReference>
<dbReference type="STRING" id="717231.Flexsi_0358"/>
<dbReference type="InterPro" id="IPR000863">
    <property type="entry name" value="Sulfotransferase_dom"/>
</dbReference>
<sequence>MMRKKIFIVGTGRSGTHWLGNILGASPEIKETKEKKPIFGWVTNAALDYNKRKKLLPFILAYYRTVPAFTKEHFLDKSHPNIWLVEHLNKNVANAYFIGIIRNPHATVASMLLHKGVLKWIENWDNYHIPNEFLGINHDNIIEYNKMPLEAKCTMRWIAHKKRLLEINKKLSQNFLLLNYENFFTNMKEQLCSIEFFLELNEKLPIPDIKKDSKLKWKNNLTEKQIKIINETLETNGFPDYVEKIV</sequence>
<reference evidence="2 3" key="1">
    <citation type="journal article" date="2011" name="Stand. Genomic Sci.">
        <title>Genome sequence of the moderately thermophilic halophile Flexistipes sinusarabici strain (MAS10).</title>
        <authorList>
            <person name="Lapidus A."/>
            <person name="Chertkov O."/>
            <person name="Nolan M."/>
            <person name="Lucas S."/>
            <person name="Hammon N."/>
            <person name="Deshpande S."/>
            <person name="Cheng J.F."/>
            <person name="Tapia R."/>
            <person name="Han C."/>
            <person name="Goodwin L."/>
            <person name="Pitluck S."/>
            <person name="Liolios K."/>
            <person name="Pagani I."/>
            <person name="Ivanova N."/>
            <person name="Huntemann M."/>
            <person name="Mavromatis K."/>
            <person name="Mikhailova N."/>
            <person name="Pati A."/>
            <person name="Chen A."/>
            <person name="Palaniappan K."/>
            <person name="Land M."/>
            <person name="Hauser L."/>
            <person name="Brambilla E.M."/>
            <person name="Rohde M."/>
            <person name="Abt B."/>
            <person name="Spring S."/>
            <person name="Goker M."/>
            <person name="Bristow J."/>
            <person name="Eisen J.A."/>
            <person name="Markowitz V."/>
            <person name="Hugenholtz P."/>
            <person name="Kyrpides N.C."/>
            <person name="Klenk H.P."/>
            <person name="Woyke T."/>
        </authorList>
    </citation>
    <scope>NUCLEOTIDE SEQUENCE [LARGE SCALE GENOMIC DNA]</scope>
    <source>
        <strain evidence="3">DSM 4947 / MAS 10</strain>
    </source>
</reference>
<dbReference type="HOGENOM" id="CLU_1127756_0_0_0"/>
<dbReference type="Proteomes" id="UP000006621">
    <property type="component" value="Chromosome"/>
</dbReference>
<gene>
    <name evidence="2" type="ordered locus">Flexsi_0358</name>
</gene>
<evidence type="ECO:0000259" key="1">
    <source>
        <dbReference type="Pfam" id="PF00685"/>
    </source>
</evidence>
<dbReference type="EMBL" id="CP002858">
    <property type="protein sequence ID" value="AEI14046.1"/>
    <property type="molecule type" value="Genomic_DNA"/>
</dbReference>